<dbReference type="AlphaFoldDB" id="D1ADQ5"/>
<name>D1ADQ5_THECD</name>
<organism evidence="2 3">
    <name type="scientific">Thermomonospora curvata (strain ATCC 19995 / DSM 43183 / JCM 3096 / KCTC 9072 / NBRC 15933 / NCIMB 10081 / Henssen B9)</name>
    <dbReference type="NCBI Taxonomy" id="471852"/>
    <lineage>
        <taxon>Bacteria</taxon>
        <taxon>Bacillati</taxon>
        <taxon>Actinomycetota</taxon>
        <taxon>Actinomycetes</taxon>
        <taxon>Streptosporangiales</taxon>
        <taxon>Thermomonosporaceae</taxon>
        <taxon>Thermomonospora</taxon>
    </lineage>
</organism>
<sequence>MTPQGRPAAGGGRGEAPGGKPPLARLHPHLHARVRALLTAALRADAAALDAAARHIGDAHTAEFARHSRRLALAAGAALSSVLDAHRPVTVTGAELCRECRTHRCRTLERLLDVLDAYAVHPAELDRAEAWRRADRYFNNGAGPTAPVAIEDIGDAFVARAFVPDAEPASPLLVIDRRTGHLSTWPPMPRQVLIERYRRHIRGHSRPPGPQ</sequence>
<evidence type="ECO:0000256" key="1">
    <source>
        <dbReference type="SAM" id="MobiDB-lite"/>
    </source>
</evidence>
<dbReference type="RefSeq" id="WP_012852299.1">
    <property type="nucleotide sequence ID" value="NC_013510.1"/>
</dbReference>
<keyword evidence="3" id="KW-1185">Reference proteome</keyword>
<reference evidence="2 3" key="1">
    <citation type="journal article" date="2011" name="Stand. Genomic Sci.">
        <title>Complete genome sequence of Thermomonospora curvata type strain (B9).</title>
        <authorList>
            <person name="Chertkov O."/>
            <person name="Sikorski J."/>
            <person name="Nolan M."/>
            <person name="Lapidus A."/>
            <person name="Lucas S."/>
            <person name="Del Rio T.G."/>
            <person name="Tice H."/>
            <person name="Cheng J.F."/>
            <person name="Goodwin L."/>
            <person name="Pitluck S."/>
            <person name="Liolios K."/>
            <person name="Ivanova N."/>
            <person name="Mavromatis K."/>
            <person name="Mikhailova N."/>
            <person name="Ovchinnikova G."/>
            <person name="Pati A."/>
            <person name="Chen A."/>
            <person name="Palaniappan K."/>
            <person name="Djao O.D."/>
            <person name="Land M."/>
            <person name="Hauser L."/>
            <person name="Chang Y.J."/>
            <person name="Jeffries C.D."/>
            <person name="Brettin T."/>
            <person name="Han C."/>
            <person name="Detter J.C."/>
            <person name="Rohde M."/>
            <person name="Goker M."/>
            <person name="Woyke T."/>
            <person name="Bristow J."/>
            <person name="Eisen J.A."/>
            <person name="Markowitz V."/>
            <person name="Hugenholtz P."/>
            <person name="Klenk H.P."/>
            <person name="Kyrpides N.C."/>
        </authorList>
    </citation>
    <scope>NUCLEOTIDE SEQUENCE [LARGE SCALE GENOMIC DNA]</scope>
    <source>
        <strain evidence="3">ATCC 19995 / DSM 43183 / JCM 3096 / KCTC 9072 / NBRC 15933 / NCIMB 10081 / Henssen B9</strain>
    </source>
</reference>
<dbReference type="HOGENOM" id="CLU_1383596_0_0_11"/>
<accession>D1ADQ5</accession>
<dbReference type="KEGG" id="tcu:Tcur_1946"/>
<gene>
    <name evidence="2" type="ordered locus">Tcur_1946</name>
</gene>
<proteinExistence type="predicted"/>
<dbReference type="Proteomes" id="UP000001918">
    <property type="component" value="Chromosome"/>
</dbReference>
<evidence type="ECO:0000313" key="2">
    <source>
        <dbReference type="EMBL" id="ACY97515.1"/>
    </source>
</evidence>
<feature type="compositionally biased region" description="Gly residues" evidence="1">
    <location>
        <begin position="8"/>
        <end position="17"/>
    </location>
</feature>
<evidence type="ECO:0000313" key="3">
    <source>
        <dbReference type="Proteomes" id="UP000001918"/>
    </source>
</evidence>
<feature type="region of interest" description="Disordered" evidence="1">
    <location>
        <begin position="1"/>
        <end position="25"/>
    </location>
</feature>
<protein>
    <submittedName>
        <fullName evidence="2">Uncharacterized protein</fullName>
    </submittedName>
</protein>
<dbReference type="EMBL" id="CP001738">
    <property type="protein sequence ID" value="ACY97515.1"/>
    <property type="molecule type" value="Genomic_DNA"/>
</dbReference>
<dbReference type="OrthoDB" id="3351204at2"/>
<dbReference type="STRING" id="471852.Tcur_1946"/>